<dbReference type="InterPro" id="IPR020471">
    <property type="entry name" value="AKR"/>
</dbReference>
<dbReference type="AlphaFoldDB" id="A0A915CTH0"/>
<dbReference type="InterPro" id="IPR036812">
    <property type="entry name" value="NAD(P)_OxRdtase_dom_sf"/>
</dbReference>
<name>A0A915CTH0_9BILA</name>
<accession>A0A915CTH0</accession>
<dbReference type="InterPro" id="IPR023210">
    <property type="entry name" value="NADP_OxRdtase_dom"/>
</dbReference>
<dbReference type="Pfam" id="PF00248">
    <property type="entry name" value="Aldo_ket_red"/>
    <property type="match status" value="1"/>
</dbReference>
<proteinExistence type="predicted"/>
<dbReference type="PANTHER" id="PTHR43827:SF8">
    <property type="entry name" value="ALDO_KETO REDUCTASE FAMILY PROTEIN"/>
    <property type="match status" value="1"/>
</dbReference>
<dbReference type="Gene3D" id="3.20.20.100">
    <property type="entry name" value="NADP-dependent oxidoreductase domain"/>
    <property type="match status" value="1"/>
</dbReference>
<feature type="domain" description="NADP-dependent oxidoreductase" evidence="1">
    <location>
        <begin position="8"/>
        <end position="74"/>
    </location>
</feature>
<protein>
    <submittedName>
        <fullName evidence="3">NADP-dependent oxidoreductase domain-containing protein</fullName>
    </submittedName>
</protein>
<evidence type="ECO:0000313" key="2">
    <source>
        <dbReference type="Proteomes" id="UP000887574"/>
    </source>
</evidence>
<sequence length="157" mass="18028">MTISETVKVWRVFEEFHGQGKVKHLGISNIYDLQSLMQLYEQARVKPSVVQNRFYASSGYDVDIRQFCLQHGVTYQSFWTLTANPHLLRSAPIQAYAGEHKVTHQQAFFRYTMDIGITPLTGTTDELHMKQDLQVAELPSLSPDYVKAINKLLLQSH</sequence>
<dbReference type="Proteomes" id="UP000887574">
    <property type="component" value="Unplaced"/>
</dbReference>
<evidence type="ECO:0000313" key="3">
    <source>
        <dbReference type="WBParaSite" id="jg12245"/>
    </source>
</evidence>
<dbReference type="WBParaSite" id="jg12245">
    <property type="protein sequence ID" value="jg12245"/>
    <property type="gene ID" value="jg12245"/>
</dbReference>
<organism evidence="2 3">
    <name type="scientific">Ditylenchus dipsaci</name>
    <dbReference type="NCBI Taxonomy" id="166011"/>
    <lineage>
        <taxon>Eukaryota</taxon>
        <taxon>Metazoa</taxon>
        <taxon>Ecdysozoa</taxon>
        <taxon>Nematoda</taxon>
        <taxon>Chromadorea</taxon>
        <taxon>Rhabditida</taxon>
        <taxon>Tylenchina</taxon>
        <taxon>Tylenchomorpha</taxon>
        <taxon>Sphaerularioidea</taxon>
        <taxon>Anguinidae</taxon>
        <taxon>Anguininae</taxon>
        <taxon>Ditylenchus</taxon>
    </lineage>
</organism>
<keyword evidence="2" id="KW-1185">Reference proteome</keyword>
<dbReference type="GO" id="GO:0016491">
    <property type="term" value="F:oxidoreductase activity"/>
    <property type="evidence" value="ECO:0007669"/>
    <property type="project" value="InterPro"/>
</dbReference>
<reference evidence="3" key="1">
    <citation type="submission" date="2022-11" db="UniProtKB">
        <authorList>
            <consortium name="WormBaseParasite"/>
        </authorList>
    </citation>
    <scope>IDENTIFICATION</scope>
</reference>
<dbReference type="SUPFAM" id="SSF51430">
    <property type="entry name" value="NAD(P)-linked oxidoreductase"/>
    <property type="match status" value="1"/>
</dbReference>
<dbReference type="PANTHER" id="PTHR43827">
    <property type="entry name" value="2,5-DIKETO-D-GLUCONIC ACID REDUCTASE"/>
    <property type="match status" value="1"/>
</dbReference>
<evidence type="ECO:0000259" key="1">
    <source>
        <dbReference type="Pfam" id="PF00248"/>
    </source>
</evidence>